<organism evidence="1 2">
    <name type="scientific">Eumeta variegata</name>
    <name type="common">Bagworm moth</name>
    <name type="synonym">Eumeta japonica</name>
    <dbReference type="NCBI Taxonomy" id="151549"/>
    <lineage>
        <taxon>Eukaryota</taxon>
        <taxon>Metazoa</taxon>
        <taxon>Ecdysozoa</taxon>
        <taxon>Arthropoda</taxon>
        <taxon>Hexapoda</taxon>
        <taxon>Insecta</taxon>
        <taxon>Pterygota</taxon>
        <taxon>Neoptera</taxon>
        <taxon>Endopterygota</taxon>
        <taxon>Lepidoptera</taxon>
        <taxon>Glossata</taxon>
        <taxon>Ditrysia</taxon>
        <taxon>Tineoidea</taxon>
        <taxon>Psychidae</taxon>
        <taxon>Oiketicinae</taxon>
        <taxon>Eumeta</taxon>
    </lineage>
</organism>
<reference evidence="1 2" key="1">
    <citation type="journal article" date="2019" name="Commun. Biol.">
        <title>The bagworm genome reveals a unique fibroin gene that provides high tensile strength.</title>
        <authorList>
            <person name="Kono N."/>
            <person name="Nakamura H."/>
            <person name="Ohtoshi R."/>
            <person name="Tomita M."/>
            <person name="Numata K."/>
            <person name="Arakawa K."/>
        </authorList>
    </citation>
    <scope>NUCLEOTIDE SEQUENCE [LARGE SCALE GENOMIC DNA]</scope>
</reference>
<accession>A0A4C1UDN8</accession>
<name>A0A4C1UDN8_EUMVA</name>
<gene>
    <name evidence="1" type="ORF">EVAR_80090_1</name>
</gene>
<dbReference type="AlphaFoldDB" id="A0A4C1UDN8"/>
<evidence type="ECO:0000313" key="2">
    <source>
        <dbReference type="Proteomes" id="UP000299102"/>
    </source>
</evidence>
<keyword evidence="2" id="KW-1185">Reference proteome</keyword>
<comment type="caution">
    <text evidence="1">The sequence shown here is derived from an EMBL/GenBank/DDBJ whole genome shotgun (WGS) entry which is preliminary data.</text>
</comment>
<sequence>MYRADLCDGKVGKGHPRKSYADHIGGILKKGQPNFKHPKSTSLREKIDGFQFCILVFQQFPNCDLIFVNLDNRLTSPAHATSNDVISEVGIFLCVCHVTEITNVTLSLKAIRR</sequence>
<protein>
    <submittedName>
        <fullName evidence="1">Uncharacterized protein</fullName>
    </submittedName>
</protein>
<proteinExistence type="predicted"/>
<evidence type="ECO:0000313" key="1">
    <source>
        <dbReference type="EMBL" id="GBP24237.1"/>
    </source>
</evidence>
<dbReference type="EMBL" id="BGZK01000159">
    <property type="protein sequence ID" value="GBP24237.1"/>
    <property type="molecule type" value="Genomic_DNA"/>
</dbReference>
<dbReference type="Proteomes" id="UP000299102">
    <property type="component" value="Unassembled WGS sequence"/>
</dbReference>